<gene>
    <name evidence="2" type="ORF">KUH32_15680</name>
</gene>
<keyword evidence="1" id="KW-1133">Transmembrane helix</keyword>
<comment type="caution">
    <text evidence="2">The sequence shown here is derived from an EMBL/GenBank/DDBJ whole genome shotgun (WGS) entry which is preliminary data.</text>
</comment>
<evidence type="ECO:0000313" key="3">
    <source>
        <dbReference type="Proteomes" id="UP001166293"/>
    </source>
</evidence>
<keyword evidence="1" id="KW-0472">Membrane</keyword>
<feature type="transmembrane region" description="Helical" evidence="1">
    <location>
        <begin position="41"/>
        <end position="63"/>
    </location>
</feature>
<evidence type="ECO:0000256" key="1">
    <source>
        <dbReference type="SAM" id="Phobius"/>
    </source>
</evidence>
<organism evidence="2 3">
    <name type="scientific">Thalassococcus arenae</name>
    <dbReference type="NCBI Taxonomy" id="2851652"/>
    <lineage>
        <taxon>Bacteria</taxon>
        <taxon>Pseudomonadati</taxon>
        <taxon>Pseudomonadota</taxon>
        <taxon>Alphaproteobacteria</taxon>
        <taxon>Rhodobacterales</taxon>
        <taxon>Roseobacteraceae</taxon>
        <taxon>Thalassococcus</taxon>
    </lineage>
</organism>
<dbReference type="EMBL" id="JAHRWL010000002">
    <property type="protein sequence ID" value="MBV2361204.1"/>
    <property type="molecule type" value="Genomic_DNA"/>
</dbReference>
<evidence type="ECO:0008006" key="4">
    <source>
        <dbReference type="Google" id="ProtNLM"/>
    </source>
</evidence>
<keyword evidence="1" id="KW-0812">Transmembrane</keyword>
<name>A0ABS6NB16_9RHOB</name>
<reference evidence="2" key="1">
    <citation type="submission" date="2021-06" db="EMBL/GenBank/DDBJ databases">
        <title>Thalassococcus sp. CAU 1522 isolated from sea sand, Republic of Korea.</title>
        <authorList>
            <person name="Kim W."/>
        </authorList>
    </citation>
    <scope>NUCLEOTIDE SEQUENCE</scope>
    <source>
        <strain evidence="2">CAU 1522</strain>
    </source>
</reference>
<protein>
    <recommendedName>
        <fullName evidence="4">Apolipoprotein acyltransferase</fullName>
    </recommendedName>
</protein>
<dbReference type="Proteomes" id="UP001166293">
    <property type="component" value="Unassembled WGS sequence"/>
</dbReference>
<proteinExistence type="predicted"/>
<accession>A0ABS6NB16</accession>
<feature type="transmembrane region" description="Helical" evidence="1">
    <location>
        <begin position="12"/>
        <end position="29"/>
    </location>
</feature>
<keyword evidence="3" id="KW-1185">Reference proteome</keyword>
<sequence>MLAQLLHETAGVGLGVFAGALLGFGIRARSGKTEGLVRGSVFFTAVLAGMVAWVAMAAIRGMIG</sequence>
<dbReference type="RefSeq" id="WP_217779536.1">
    <property type="nucleotide sequence ID" value="NZ_JAHRWL010000002.1"/>
</dbReference>
<evidence type="ECO:0000313" key="2">
    <source>
        <dbReference type="EMBL" id="MBV2361204.1"/>
    </source>
</evidence>